<evidence type="ECO:0000313" key="2">
    <source>
        <dbReference type="Proteomes" id="UP000295083"/>
    </source>
</evidence>
<organism evidence="1 2">
    <name type="scientific">Colletotrichum spinosum</name>
    <dbReference type="NCBI Taxonomy" id="1347390"/>
    <lineage>
        <taxon>Eukaryota</taxon>
        <taxon>Fungi</taxon>
        <taxon>Dikarya</taxon>
        <taxon>Ascomycota</taxon>
        <taxon>Pezizomycotina</taxon>
        <taxon>Sordariomycetes</taxon>
        <taxon>Hypocreomycetidae</taxon>
        <taxon>Glomerellales</taxon>
        <taxon>Glomerellaceae</taxon>
        <taxon>Colletotrichum</taxon>
        <taxon>Colletotrichum orbiculare species complex</taxon>
    </lineage>
</organism>
<dbReference type="SUPFAM" id="SSF81901">
    <property type="entry name" value="HCP-like"/>
    <property type="match status" value="1"/>
</dbReference>
<accession>A0A4R8PU51</accession>
<protein>
    <submittedName>
        <fullName evidence="1">Uncharacterized protein</fullName>
    </submittedName>
</protein>
<keyword evidence="2" id="KW-1185">Reference proteome</keyword>
<name>A0A4R8PU51_9PEZI</name>
<dbReference type="EMBL" id="QAPG01000281">
    <property type="protein sequence ID" value="TDZ29301.1"/>
    <property type="molecule type" value="Genomic_DNA"/>
</dbReference>
<proteinExistence type="predicted"/>
<dbReference type="AlphaFoldDB" id="A0A4R8PU51"/>
<sequence>MFRLTTAPARNARSFLGVPLIQAVTPTPTTSTSTSTPAAAAAASATAAAAAAVMGIRTIKLKPKRVSKRTSRPDPDAKFEKAMRTWDNSVGITIRKRKFEELKRVHDTMYKNTMSSREMYDTYTQFLDRLGRNQDHMLEEYLRDEKHVSGGMLYEVAMVVIGFADMPPADWHVFCNLLNTAAYLGYEPAALTLAAALLRPNHDKYSYFNWPNAPNWHHARARVRRLIQEGRNPNAFVVEGLEHMNDDRFKDALASFRRALDVASSGSAVHFEWIGYCLSLQGRVLEKLGRTAEAVEVFRQLANLDYCDGYYHLARMRPRDPQAIDWLTKAAASHMEMAYKPLMQAHIRESQRLAREGNLELAKKHEMDAAEWGLLAEEAKKSRGPEED</sequence>
<comment type="caution">
    <text evidence="1">The sequence shown here is derived from an EMBL/GenBank/DDBJ whole genome shotgun (WGS) entry which is preliminary data.</text>
</comment>
<dbReference type="Gene3D" id="1.25.40.10">
    <property type="entry name" value="Tetratricopeptide repeat domain"/>
    <property type="match status" value="1"/>
</dbReference>
<evidence type="ECO:0000313" key="1">
    <source>
        <dbReference type="EMBL" id="TDZ29301.1"/>
    </source>
</evidence>
<dbReference type="Proteomes" id="UP000295083">
    <property type="component" value="Unassembled WGS sequence"/>
</dbReference>
<dbReference type="InterPro" id="IPR011990">
    <property type="entry name" value="TPR-like_helical_dom_sf"/>
</dbReference>
<reference evidence="1 2" key="1">
    <citation type="submission" date="2018-11" db="EMBL/GenBank/DDBJ databases">
        <title>Genome sequence and assembly of Colletotrichum spinosum.</title>
        <authorList>
            <person name="Gan P."/>
            <person name="Shirasu K."/>
        </authorList>
    </citation>
    <scope>NUCLEOTIDE SEQUENCE [LARGE SCALE GENOMIC DNA]</scope>
    <source>
        <strain evidence="1 2">CBS 515.97</strain>
    </source>
</reference>
<gene>
    <name evidence="1" type="ORF">C8035_v011320</name>
</gene>